<evidence type="ECO:0000313" key="2">
    <source>
        <dbReference type="Proteomes" id="UP000328092"/>
    </source>
</evidence>
<dbReference type="EMBL" id="CAADFC020000004">
    <property type="protein sequence ID" value="VIO66638.1"/>
    <property type="molecule type" value="Genomic_DNA"/>
</dbReference>
<keyword evidence="2" id="KW-1185">Reference proteome</keyword>
<organism evidence="1 2">
    <name type="scientific">Bradyrhizobium ivorense</name>
    <dbReference type="NCBI Taxonomy" id="2511166"/>
    <lineage>
        <taxon>Bacteria</taxon>
        <taxon>Pseudomonadati</taxon>
        <taxon>Pseudomonadota</taxon>
        <taxon>Alphaproteobacteria</taxon>
        <taxon>Hyphomicrobiales</taxon>
        <taxon>Nitrobacteraceae</taxon>
        <taxon>Bradyrhizobium</taxon>
    </lineage>
</organism>
<comment type="caution">
    <text evidence="1">The sequence shown here is derived from an EMBL/GenBank/DDBJ whole genome shotgun (WGS) entry which is preliminary data.</text>
</comment>
<accession>A0A508T0X4</accession>
<dbReference type="OrthoDB" id="8128823at2"/>
<dbReference type="RefSeq" id="WP_139481762.1">
    <property type="nucleotide sequence ID" value="NZ_CAADFB020000017.1"/>
</dbReference>
<dbReference type="Proteomes" id="UP000328092">
    <property type="component" value="Unassembled WGS sequence"/>
</dbReference>
<gene>
    <name evidence="1" type="ORF">CI1B_17610</name>
</gene>
<protein>
    <submittedName>
        <fullName evidence="1">Uncharacterized protein</fullName>
    </submittedName>
</protein>
<name>A0A508T0X4_9BRAD</name>
<evidence type="ECO:0000313" key="1">
    <source>
        <dbReference type="EMBL" id="VIO66638.1"/>
    </source>
</evidence>
<sequence length="65" mass="7319">MQIKLPDTRRSPQQRLADESIRLRNEANAMPSGVARDRLMRMARQAETAANIDAWVASRGLKTPT</sequence>
<dbReference type="AlphaFoldDB" id="A0A508T0X4"/>
<proteinExistence type="predicted"/>
<reference evidence="1" key="1">
    <citation type="submission" date="2019-02" db="EMBL/GenBank/DDBJ databases">
        <authorList>
            <person name="Pothier F.J."/>
        </authorList>
    </citation>
    <scope>NUCLEOTIDE SEQUENCE</scope>
    <source>
        <strain evidence="1">CI-1B</strain>
    </source>
</reference>